<organism evidence="3 4">
    <name type="scientific">Chytriomyces confervae</name>
    <dbReference type="NCBI Taxonomy" id="246404"/>
    <lineage>
        <taxon>Eukaryota</taxon>
        <taxon>Fungi</taxon>
        <taxon>Fungi incertae sedis</taxon>
        <taxon>Chytridiomycota</taxon>
        <taxon>Chytridiomycota incertae sedis</taxon>
        <taxon>Chytridiomycetes</taxon>
        <taxon>Chytridiales</taxon>
        <taxon>Chytriomycetaceae</taxon>
        <taxon>Chytriomyces</taxon>
    </lineage>
</organism>
<feature type="region of interest" description="Disordered" evidence="2">
    <location>
        <begin position="25"/>
        <end position="109"/>
    </location>
</feature>
<feature type="compositionally biased region" description="Polar residues" evidence="2">
    <location>
        <begin position="68"/>
        <end position="79"/>
    </location>
</feature>
<keyword evidence="1" id="KW-0175">Coiled coil</keyword>
<feature type="compositionally biased region" description="Polar residues" evidence="2">
    <location>
        <begin position="44"/>
        <end position="56"/>
    </location>
</feature>
<name>A0A507FM39_9FUNG</name>
<evidence type="ECO:0000256" key="2">
    <source>
        <dbReference type="SAM" id="MobiDB-lite"/>
    </source>
</evidence>
<dbReference type="AlphaFoldDB" id="A0A507FM39"/>
<comment type="caution">
    <text evidence="3">The sequence shown here is derived from an EMBL/GenBank/DDBJ whole genome shotgun (WGS) entry which is preliminary data.</text>
</comment>
<feature type="region of interest" description="Disordered" evidence="2">
    <location>
        <begin position="200"/>
        <end position="223"/>
    </location>
</feature>
<reference evidence="3 4" key="1">
    <citation type="journal article" date="2019" name="Sci. Rep.">
        <title>Comparative genomics of chytrid fungi reveal insights into the obligate biotrophic and pathogenic lifestyle of Synchytrium endobioticum.</title>
        <authorList>
            <person name="van de Vossenberg B.T.L.H."/>
            <person name="Warris S."/>
            <person name="Nguyen H.D.T."/>
            <person name="van Gent-Pelzer M.P.E."/>
            <person name="Joly D.L."/>
            <person name="van de Geest H.C."/>
            <person name="Bonants P.J.M."/>
            <person name="Smith D.S."/>
            <person name="Levesque C.A."/>
            <person name="van der Lee T.A.J."/>
        </authorList>
    </citation>
    <scope>NUCLEOTIDE SEQUENCE [LARGE SCALE GENOMIC DNA]</scope>
    <source>
        <strain evidence="3 4">CBS 675.73</strain>
    </source>
</reference>
<evidence type="ECO:0008006" key="5">
    <source>
        <dbReference type="Google" id="ProtNLM"/>
    </source>
</evidence>
<proteinExistence type="predicted"/>
<feature type="coiled-coil region" evidence="1">
    <location>
        <begin position="146"/>
        <end position="175"/>
    </location>
</feature>
<gene>
    <name evidence="3" type="ORF">CcCBS67573_g01242</name>
</gene>
<evidence type="ECO:0000256" key="1">
    <source>
        <dbReference type="SAM" id="Coils"/>
    </source>
</evidence>
<evidence type="ECO:0000313" key="3">
    <source>
        <dbReference type="EMBL" id="TPX77469.1"/>
    </source>
</evidence>
<protein>
    <recommendedName>
        <fullName evidence="5">VHS domain-containing protein</fullName>
    </recommendedName>
</protein>
<dbReference type="EMBL" id="QEAP01000020">
    <property type="protein sequence ID" value="TPX77469.1"/>
    <property type="molecule type" value="Genomic_DNA"/>
</dbReference>
<keyword evidence="4" id="KW-1185">Reference proteome</keyword>
<dbReference type="OrthoDB" id="2150276at2759"/>
<feature type="compositionally biased region" description="Low complexity" evidence="2">
    <location>
        <begin position="200"/>
        <end position="211"/>
    </location>
</feature>
<accession>A0A507FM39</accession>
<evidence type="ECO:0000313" key="4">
    <source>
        <dbReference type="Proteomes" id="UP000320333"/>
    </source>
</evidence>
<dbReference type="Proteomes" id="UP000320333">
    <property type="component" value="Unassembled WGS sequence"/>
</dbReference>
<sequence>MSINVDELLNDLDKSMSELALLQQHRTPSATAANERPFAPRIHSITSRNSSPSGEESPTDPRFAASVRQRTSSHNTQPSPKFDPHFQPPPFPNQGFDQGRPMPQQQHWNHQFPQSQFERFQNGQQPSPLSPTLPYNDYNGSVFSKRSQDEEEVIMLREQLEIAKMELEHQEYLNQLLLFQNHQQSANTGSNSNASITNSAVTTTSSTTPNALSRHPTGWGGRSSKRFTNPISDIIIDEACLMTTTPIPDKDNNHVPVNTVFAAINLIQEAAQASSNKGLGANQAIHAIMHVINAQDPVLVRRGMQVLDIVYRFAGPIFWLNLSLNLDFFQHFFETRQHATPEELDNVEFLCGLFAGWYAMDAPDEKVLKSLNNMKDPSGKVKEFFEGLVRAGYSFPEGSLKLISAERIAAIKGWSLMRRGFTFASVKR</sequence>